<sequence>MVQLLAWQWALIALAIAAFISLVAFGIYMLWIRKKWNIKKSSESMDSTAGSFSNHQHRHRGMIERNYLADEEVVEEGKKKDDSDSAIGRVSPRFPSSFLLQQKQQYQQNNSDSIMTTSESIDTNTIDLEKAQQKHPFVMMPLSAPPPRPGRRKPKLVCAAEPQPSSKIQDGTTIAGNSSLSDHSSSNDSSDMKYEQQSVVVQEKNSPSTASTHTQLPPSLPSPLPADTMAIASSSSSQSKNENTTTTTNDNDDKDIHEQPQRDVENENISVVPMAMQAYDSGTSSTVPKRPFVLTPFIESPTTTTSTSGRSTSERMIINNIPGNSGGGSDDSSATHSTSSIIEQQQQQQQILYNQQLLEQEEHQQRPGSSTASSSYYVLANSSMDRLPSSCNNSHRGSSSHGDNNNGGGSRDNTLALPDQQHQHTNQPYTINKSLTSTVNKNSDFGGWRGPTPPWTLLRNDSFNNIINNNNNNNKSNDNH</sequence>
<organism evidence="3 4">
    <name type="scientific">Phascolomyces articulosus</name>
    <dbReference type="NCBI Taxonomy" id="60185"/>
    <lineage>
        <taxon>Eukaryota</taxon>
        <taxon>Fungi</taxon>
        <taxon>Fungi incertae sedis</taxon>
        <taxon>Mucoromycota</taxon>
        <taxon>Mucoromycotina</taxon>
        <taxon>Mucoromycetes</taxon>
        <taxon>Mucorales</taxon>
        <taxon>Lichtheimiaceae</taxon>
        <taxon>Phascolomyces</taxon>
    </lineage>
</organism>
<reference evidence="3" key="1">
    <citation type="journal article" date="2022" name="IScience">
        <title>Evolution of zygomycete secretomes and the origins of terrestrial fungal ecologies.</title>
        <authorList>
            <person name="Chang Y."/>
            <person name="Wang Y."/>
            <person name="Mondo S."/>
            <person name="Ahrendt S."/>
            <person name="Andreopoulos W."/>
            <person name="Barry K."/>
            <person name="Beard J."/>
            <person name="Benny G.L."/>
            <person name="Blankenship S."/>
            <person name="Bonito G."/>
            <person name="Cuomo C."/>
            <person name="Desiro A."/>
            <person name="Gervers K.A."/>
            <person name="Hundley H."/>
            <person name="Kuo A."/>
            <person name="LaButti K."/>
            <person name="Lang B.F."/>
            <person name="Lipzen A."/>
            <person name="O'Donnell K."/>
            <person name="Pangilinan J."/>
            <person name="Reynolds N."/>
            <person name="Sandor L."/>
            <person name="Smith M.E."/>
            <person name="Tsang A."/>
            <person name="Grigoriev I.V."/>
            <person name="Stajich J.E."/>
            <person name="Spatafora J.W."/>
        </authorList>
    </citation>
    <scope>NUCLEOTIDE SEQUENCE</scope>
    <source>
        <strain evidence="3">RSA 2281</strain>
    </source>
</reference>
<feature type="compositionally biased region" description="Low complexity" evidence="1">
    <location>
        <begin position="178"/>
        <end position="189"/>
    </location>
</feature>
<keyword evidence="2" id="KW-1133">Transmembrane helix</keyword>
<feature type="compositionally biased region" description="Basic and acidic residues" evidence="1">
    <location>
        <begin position="254"/>
        <end position="265"/>
    </location>
</feature>
<name>A0AAD5PFB5_9FUNG</name>
<accession>A0AAD5PFB5</accession>
<keyword evidence="2" id="KW-0812">Transmembrane</keyword>
<feature type="compositionally biased region" description="Polar residues" evidence="1">
    <location>
        <begin position="163"/>
        <end position="177"/>
    </location>
</feature>
<gene>
    <name evidence="3" type="ORF">BDA99DRAFT_604506</name>
</gene>
<keyword evidence="4" id="KW-1185">Reference proteome</keyword>
<evidence type="ECO:0000313" key="3">
    <source>
        <dbReference type="EMBL" id="KAI9265266.1"/>
    </source>
</evidence>
<dbReference type="AlphaFoldDB" id="A0AAD5PFB5"/>
<feature type="compositionally biased region" description="Low complexity" evidence="1">
    <location>
        <begin position="300"/>
        <end position="323"/>
    </location>
</feature>
<comment type="caution">
    <text evidence="3">The sequence shown here is derived from an EMBL/GenBank/DDBJ whole genome shotgun (WGS) entry which is preliminary data.</text>
</comment>
<feature type="compositionally biased region" description="Polar residues" evidence="1">
    <location>
        <begin position="195"/>
        <end position="215"/>
    </location>
</feature>
<proteinExistence type="predicted"/>
<feature type="region of interest" description="Disordered" evidence="1">
    <location>
        <begin position="133"/>
        <end position="268"/>
    </location>
</feature>
<feature type="compositionally biased region" description="Low complexity" evidence="1">
    <location>
        <begin position="233"/>
        <end position="249"/>
    </location>
</feature>
<dbReference type="EMBL" id="JAIXMP010000011">
    <property type="protein sequence ID" value="KAI9265266.1"/>
    <property type="molecule type" value="Genomic_DNA"/>
</dbReference>
<protein>
    <submittedName>
        <fullName evidence="3">Uncharacterized protein</fullName>
    </submittedName>
</protein>
<evidence type="ECO:0000256" key="2">
    <source>
        <dbReference type="SAM" id="Phobius"/>
    </source>
</evidence>
<feature type="region of interest" description="Disordered" evidence="1">
    <location>
        <begin position="298"/>
        <end position="348"/>
    </location>
</feature>
<evidence type="ECO:0000313" key="4">
    <source>
        <dbReference type="Proteomes" id="UP001209540"/>
    </source>
</evidence>
<feature type="compositionally biased region" description="Low complexity" evidence="1">
    <location>
        <begin position="330"/>
        <end position="348"/>
    </location>
</feature>
<dbReference type="Proteomes" id="UP001209540">
    <property type="component" value="Unassembled WGS sequence"/>
</dbReference>
<feature type="compositionally biased region" description="Low complexity" evidence="1">
    <location>
        <begin position="392"/>
        <end position="404"/>
    </location>
</feature>
<feature type="transmembrane region" description="Helical" evidence="2">
    <location>
        <begin position="6"/>
        <end position="31"/>
    </location>
</feature>
<evidence type="ECO:0000256" key="1">
    <source>
        <dbReference type="SAM" id="MobiDB-lite"/>
    </source>
</evidence>
<keyword evidence="2" id="KW-0472">Membrane</keyword>
<reference evidence="3" key="2">
    <citation type="submission" date="2023-02" db="EMBL/GenBank/DDBJ databases">
        <authorList>
            <consortium name="DOE Joint Genome Institute"/>
            <person name="Mondo S.J."/>
            <person name="Chang Y."/>
            <person name="Wang Y."/>
            <person name="Ahrendt S."/>
            <person name="Andreopoulos W."/>
            <person name="Barry K."/>
            <person name="Beard J."/>
            <person name="Benny G.L."/>
            <person name="Blankenship S."/>
            <person name="Bonito G."/>
            <person name="Cuomo C."/>
            <person name="Desiro A."/>
            <person name="Gervers K.A."/>
            <person name="Hundley H."/>
            <person name="Kuo A."/>
            <person name="LaButti K."/>
            <person name="Lang B.F."/>
            <person name="Lipzen A."/>
            <person name="O'Donnell K."/>
            <person name="Pangilinan J."/>
            <person name="Reynolds N."/>
            <person name="Sandor L."/>
            <person name="Smith M.W."/>
            <person name="Tsang A."/>
            <person name="Grigoriev I.V."/>
            <person name="Stajich J.E."/>
            <person name="Spatafora J.W."/>
        </authorList>
    </citation>
    <scope>NUCLEOTIDE SEQUENCE</scope>
    <source>
        <strain evidence="3">RSA 2281</strain>
    </source>
</reference>
<feature type="region of interest" description="Disordered" evidence="1">
    <location>
        <begin position="386"/>
        <end position="416"/>
    </location>
</feature>